<dbReference type="STRING" id="1336235.GCA_000518785_00157"/>
<proteinExistence type="predicted"/>
<dbReference type="InterPro" id="IPR008621">
    <property type="entry name" value="Cbb3-typ_cyt_oxidase_comp"/>
</dbReference>
<dbReference type="RefSeq" id="WP_115670052.1">
    <property type="nucleotide sequence ID" value="NZ_UEYP01000004.1"/>
</dbReference>
<evidence type="ECO:0000313" key="3">
    <source>
        <dbReference type="Proteomes" id="UP000254764"/>
    </source>
</evidence>
<keyword evidence="3" id="KW-1185">Reference proteome</keyword>
<reference evidence="3" key="1">
    <citation type="submission" date="2018-07" db="EMBL/GenBank/DDBJ databases">
        <authorList>
            <person name="Peiro R."/>
            <person name="Begona"/>
            <person name="Cbmso G."/>
            <person name="Lopez M."/>
            <person name="Gonzalez S."/>
        </authorList>
    </citation>
    <scope>NUCLEOTIDE SEQUENCE [LARGE SCALE GENOMIC DNA]</scope>
</reference>
<accession>A0A376AHR7</accession>
<organism evidence="2 3">
    <name type="scientific">Ciceribacter selenitireducens ATCC BAA-1503</name>
    <dbReference type="NCBI Taxonomy" id="1336235"/>
    <lineage>
        <taxon>Bacteria</taxon>
        <taxon>Pseudomonadati</taxon>
        <taxon>Pseudomonadota</taxon>
        <taxon>Alphaproteobacteria</taxon>
        <taxon>Hyphomicrobiales</taxon>
        <taxon>Rhizobiaceae</taxon>
        <taxon>Ciceribacter</taxon>
    </lineage>
</organism>
<keyword evidence="1" id="KW-1133">Transmembrane helix</keyword>
<dbReference type="CDD" id="cd01324">
    <property type="entry name" value="cbb3_Oxidase_CcoQ"/>
    <property type="match status" value="1"/>
</dbReference>
<dbReference type="Proteomes" id="UP000254764">
    <property type="component" value="Unassembled WGS sequence"/>
</dbReference>
<sequence length="50" mass="5524">METYTAMRHFADSWGLLAMALFFVGVIVFTFRPGGKKSADEAASIPLKED</sequence>
<dbReference type="AlphaFoldDB" id="A0A376AHR7"/>
<evidence type="ECO:0000313" key="2">
    <source>
        <dbReference type="EMBL" id="SSC67381.1"/>
    </source>
</evidence>
<evidence type="ECO:0000256" key="1">
    <source>
        <dbReference type="SAM" id="Phobius"/>
    </source>
</evidence>
<dbReference type="OrthoDB" id="9801588at2"/>
<dbReference type="EMBL" id="UEYP01000004">
    <property type="protein sequence ID" value="SSC67381.1"/>
    <property type="molecule type" value="Genomic_DNA"/>
</dbReference>
<protein>
    <submittedName>
        <fullName evidence="2">Uncharacterized protein</fullName>
    </submittedName>
</protein>
<keyword evidence="1" id="KW-0812">Transmembrane</keyword>
<dbReference type="Pfam" id="PF05545">
    <property type="entry name" value="FixQ"/>
    <property type="match status" value="1"/>
</dbReference>
<name>A0A376AHR7_9HYPH</name>
<feature type="transmembrane region" description="Helical" evidence="1">
    <location>
        <begin position="14"/>
        <end position="31"/>
    </location>
</feature>
<gene>
    <name evidence="2" type="ORF">RHIZ70_3089</name>
</gene>
<keyword evidence="1" id="KW-0472">Membrane</keyword>